<dbReference type="InterPro" id="IPR001680">
    <property type="entry name" value="WD40_rpt"/>
</dbReference>
<evidence type="ECO:0000256" key="2">
    <source>
        <dbReference type="SAM" id="MobiDB-lite"/>
    </source>
</evidence>
<reference evidence="3" key="1">
    <citation type="submission" date="2015-09" db="EMBL/GenBank/DDBJ databases">
        <title>De novo assembly of Pectinophora gossypiella (Pink Bollworm) gut transcriptome.</title>
        <authorList>
            <person name="Tassone E.E."/>
        </authorList>
    </citation>
    <scope>NUCLEOTIDE SEQUENCE</scope>
</reference>
<dbReference type="OrthoDB" id="26681at2759"/>
<feature type="repeat" description="WD" evidence="1">
    <location>
        <begin position="1"/>
        <end position="21"/>
    </location>
</feature>
<dbReference type="EMBL" id="GDQN01006633">
    <property type="protein sequence ID" value="JAT84421.1"/>
    <property type="molecule type" value="Transcribed_RNA"/>
</dbReference>
<evidence type="ECO:0000256" key="1">
    <source>
        <dbReference type="PROSITE-ProRule" id="PRU00221"/>
    </source>
</evidence>
<feature type="region of interest" description="Disordered" evidence="2">
    <location>
        <begin position="45"/>
        <end position="65"/>
    </location>
</feature>
<sequence length="124" mass="13152">TASVDGKIVLWDLNDLSYIRTLPNRDMLAVSLVTISETLCDVASVHSPAGPRSEQGVNDSMEDSDSYEKDATYKYQSLVRVHTVNASFVGSVKVSDRVTSICYSAAAEGVSVNCIACGVDSGAV</sequence>
<evidence type="ECO:0000313" key="3">
    <source>
        <dbReference type="EMBL" id="JAT84421.1"/>
    </source>
</evidence>
<keyword evidence="1" id="KW-0853">WD repeat</keyword>
<organism evidence="3">
    <name type="scientific">Pectinophora gossypiella</name>
    <name type="common">Cotton pink bollworm</name>
    <name type="synonym">Depressaria gossypiella</name>
    <dbReference type="NCBI Taxonomy" id="13191"/>
    <lineage>
        <taxon>Eukaryota</taxon>
        <taxon>Metazoa</taxon>
        <taxon>Ecdysozoa</taxon>
        <taxon>Arthropoda</taxon>
        <taxon>Hexapoda</taxon>
        <taxon>Insecta</taxon>
        <taxon>Pterygota</taxon>
        <taxon>Neoptera</taxon>
        <taxon>Endopterygota</taxon>
        <taxon>Lepidoptera</taxon>
        <taxon>Glossata</taxon>
        <taxon>Ditrysia</taxon>
        <taxon>Gelechioidea</taxon>
        <taxon>Gelechiidae</taxon>
        <taxon>Apatetrinae</taxon>
        <taxon>Pectinophora</taxon>
    </lineage>
</organism>
<dbReference type="PROSITE" id="PS50082">
    <property type="entry name" value="WD_REPEATS_2"/>
    <property type="match status" value="1"/>
</dbReference>
<protein>
    <submittedName>
        <fullName evidence="3">Uncharacterized protein</fullName>
    </submittedName>
</protein>
<feature type="non-terminal residue" evidence="3">
    <location>
        <position position="124"/>
    </location>
</feature>
<feature type="non-terminal residue" evidence="3">
    <location>
        <position position="1"/>
    </location>
</feature>
<proteinExistence type="predicted"/>
<accession>A0A1E1WC37</accession>
<dbReference type="AlphaFoldDB" id="A0A1E1WC37"/>
<name>A0A1E1WC37_PECGO</name>
<gene>
    <name evidence="3" type="ORF">g.2797</name>
</gene>